<dbReference type="EMBL" id="CP012023">
    <property type="protein sequence ID" value="ALI56787.1"/>
    <property type="molecule type" value="Genomic_DNA"/>
</dbReference>
<keyword evidence="2 3" id="KW-0378">Hydrolase</keyword>
<organism evidence="3 4">
    <name type="scientific">Celeribacter marinus</name>
    <dbReference type="NCBI Taxonomy" id="1397108"/>
    <lineage>
        <taxon>Bacteria</taxon>
        <taxon>Pseudomonadati</taxon>
        <taxon>Pseudomonadota</taxon>
        <taxon>Alphaproteobacteria</taxon>
        <taxon>Rhodobacterales</taxon>
        <taxon>Roseobacteraceae</taxon>
        <taxon>Celeribacter</taxon>
    </lineage>
</organism>
<dbReference type="GO" id="GO:0006508">
    <property type="term" value="P:proteolysis"/>
    <property type="evidence" value="ECO:0007669"/>
    <property type="project" value="InterPro"/>
</dbReference>
<dbReference type="Gene3D" id="3.50.80.20">
    <property type="entry name" value="D-Ala-D-Ala carboxypeptidase C, peptidase S13"/>
    <property type="match status" value="1"/>
</dbReference>
<protein>
    <submittedName>
        <fullName evidence="3">D-alanyl-D-alanine carboxypeptidase</fullName>
        <ecNumber evidence="3">3.4.16.4</ecNumber>
    </submittedName>
</protein>
<evidence type="ECO:0000256" key="1">
    <source>
        <dbReference type="ARBA" id="ARBA00006096"/>
    </source>
</evidence>
<keyword evidence="3" id="KW-0121">Carboxypeptidase</keyword>
<reference evidence="3 4" key="1">
    <citation type="submission" date="2015-05" db="EMBL/GenBank/DDBJ databases">
        <authorList>
            <person name="Wang D.B."/>
            <person name="Wang M."/>
        </authorList>
    </citation>
    <scope>NUCLEOTIDE SEQUENCE [LARGE SCALE GENOMIC DNA]</scope>
    <source>
        <strain evidence="3 4">IMCC 12053</strain>
    </source>
</reference>
<dbReference type="STRING" id="1397108.IMCC12053_2840"/>
<dbReference type="KEGG" id="cmar:IMCC12053_2840"/>
<comment type="similarity">
    <text evidence="1">Belongs to the peptidase S13 family.</text>
</comment>
<keyword evidence="3" id="KW-0645">Protease</keyword>
<dbReference type="Pfam" id="PF02113">
    <property type="entry name" value="Peptidase_S13"/>
    <property type="match status" value="1"/>
</dbReference>
<dbReference type="PATRIC" id="fig|1397108.4.peg.2903"/>
<dbReference type="Gene3D" id="3.40.710.10">
    <property type="entry name" value="DD-peptidase/beta-lactamase superfamily"/>
    <property type="match status" value="1"/>
</dbReference>
<name>A0A0N9ZSF0_9RHOB</name>
<dbReference type="AlphaFoldDB" id="A0A0N9ZSF0"/>
<dbReference type="GO" id="GO:0000270">
    <property type="term" value="P:peptidoglycan metabolic process"/>
    <property type="evidence" value="ECO:0007669"/>
    <property type="project" value="TreeGrafter"/>
</dbReference>
<dbReference type="GO" id="GO:0009002">
    <property type="term" value="F:serine-type D-Ala-D-Ala carboxypeptidase activity"/>
    <property type="evidence" value="ECO:0007669"/>
    <property type="project" value="UniProtKB-EC"/>
</dbReference>
<dbReference type="EC" id="3.4.16.4" evidence="3"/>
<dbReference type="PRINTS" id="PR00922">
    <property type="entry name" value="DADACBPTASE3"/>
</dbReference>
<dbReference type="InterPro" id="IPR000667">
    <property type="entry name" value="Peptidase_S13"/>
</dbReference>
<proteinExistence type="inferred from homology"/>
<sequence length="497" mass="52340">MLLGGVAGAALGQDSAAVSFSSPFPRPRPAGFHKRAIASSEALIAASGLSGQVSFALADAATGEMLEARHPVLRLPPASVAKAVTSIYALETLGAGFTFETRVYATGPVDAGKIQGDLILVGGGDPTLDTDMLAGLAANVRAAGITGVTGRFLIWDGALPRIEQIDDQQTEYAGYNPTITGLNVNYNRVHFEWKRSGADYTVKMDARAERYAPDVRIASMRIAPRDLPVFDWDAGQGRDEWSVARSALGNGGARWLPVRLPALYAGEVFQAVARQNGIALPKAERAEGKPTGNQIATHKSPPLAQMVKEMLLYSTNLTAEVLGLSATLARVGAGVGARGAEAVTLKSSAAAMNAWAEARLGMRHLSFVDHSGLGGESHVSTSDMVRLFAARGIEPLIGPLLKSIAMPDATGKKVDPDHPVRVIAKTGTLDFVSTLAGYVTGPDGRRMAFAIFAADLPARARAKAAGDEVPRGAKTFNSSAKKLQKQLLDRWGMIYAS</sequence>
<dbReference type="Proteomes" id="UP000064920">
    <property type="component" value="Chromosome"/>
</dbReference>
<dbReference type="SUPFAM" id="SSF56601">
    <property type="entry name" value="beta-lactamase/transpeptidase-like"/>
    <property type="match status" value="1"/>
</dbReference>
<dbReference type="PANTHER" id="PTHR30023:SF0">
    <property type="entry name" value="PENICILLIN-SENSITIVE CARBOXYPEPTIDASE A"/>
    <property type="match status" value="1"/>
</dbReference>
<evidence type="ECO:0000313" key="4">
    <source>
        <dbReference type="Proteomes" id="UP000064920"/>
    </source>
</evidence>
<dbReference type="NCBIfam" id="TIGR00666">
    <property type="entry name" value="PBP4"/>
    <property type="match status" value="1"/>
</dbReference>
<keyword evidence="4" id="KW-1185">Reference proteome</keyword>
<gene>
    <name evidence="3" type="ORF">IMCC12053_2840</name>
</gene>
<evidence type="ECO:0000313" key="3">
    <source>
        <dbReference type="EMBL" id="ALI56787.1"/>
    </source>
</evidence>
<evidence type="ECO:0000256" key="2">
    <source>
        <dbReference type="ARBA" id="ARBA00022801"/>
    </source>
</evidence>
<accession>A0A0N9ZSF0</accession>
<dbReference type="InterPro" id="IPR012338">
    <property type="entry name" value="Beta-lactam/transpept-like"/>
</dbReference>
<dbReference type="PANTHER" id="PTHR30023">
    <property type="entry name" value="D-ALANYL-D-ALANINE CARBOXYPEPTIDASE"/>
    <property type="match status" value="1"/>
</dbReference>